<organism evidence="3 4">
    <name type="scientific">Hyalella azteca</name>
    <name type="common">Amphipod</name>
    <dbReference type="NCBI Taxonomy" id="294128"/>
    <lineage>
        <taxon>Eukaryota</taxon>
        <taxon>Metazoa</taxon>
        <taxon>Ecdysozoa</taxon>
        <taxon>Arthropoda</taxon>
        <taxon>Crustacea</taxon>
        <taxon>Multicrustacea</taxon>
        <taxon>Malacostraca</taxon>
        <taxon>Eumalacostraca</taxon>
        <taxon>Peracarida</taxon>
        <taxon>Amphipoda</taxon>
        <taxon>Senticaudata</taxon>
        <taxon>Talitrida</taxon>
        <taxon>Talitroidea</taxon>
        <taxon>Hyalellidae</taxon>
        <taxon>Hyalella</taxon>
    </lineage>
</organism>
<keyword evidence="1" id="KW-0175">Coiled coil</keyword>
<dbReference type="RefSeq" id="XP_018023367.1">
    <property type="nucleotide sequence ID" value="XM_018167878.1"/>
</dbReference>
<dbReference type="GeneID" id="108679282"/>
<dbReference type="Proteomes" id="UP000694843">
    <property type="component" value="Unplaced"/>
</dbReference>
<feature type="non-terminal residue" evidence="4">
    <location>
        <position position="178"/>
    </location>
</feature>
<feature type="coiled-coil region" evidence="1">
    <location>
        <begin position="128"/>
        <end position="177"/>
    </location>
</feature>
<feature type="region of interest" description="Disordered" evidence="2">
    <location>
        <begin position="77"/>
        <end position="109"/>
    </location>
</feature>
<evidence type="ECO:0000256" key="1">
    <source>
        <dbReference type="SAM" id="Coils"/>
    </source>
</evidence>
<proteinExistence type="predicted"/>
<evidence type="ECO:0000256" key="2">
    <source>
        <dbReference type="SAM" id="MobiDB-lite"/>
    </source>
</evidence>
<feature type="compositionally biased region" description="Low complexity" evidence="2">
    <location>
        <begin position="83"/>
        <end position="106"/>
    </location>
</feature>
<evidence type="ECO:0000313" key="3">
    <source>
        <dbReference type="Proteomes" id="UP000694843"/>
    </source>
</evidence>
<protein>
    <submittedName>
        <fullName evidence="4">Golgin subfamily A member 6-like protein 22</fullName>
    </submittedName>
</protein>
<sequence>VWSMLKAARKLGESIEDKSIFIKDSTSLERADFRKKWQLETFLKACEQDVDEDWLRPHRAKIDLFLSKMEDFFASQREPDACSSHGSRRSGSVRSAASSTTSSARVKLAQQRAKTYAEKALFEKEERLKEKEMAIRRSQLQQEEERKRIQLQQEEERKRIQLQQEEERKRIQLQQEEE</sequence>
<evidence type="ECO:0000313" key="4">
    <source>
        <dbReference type="RefSeq" id="XP_018023367.1"/>
    </source>
</evidence>
<dbReference type="KEGG" id="hazt:108679282"/>
<dbReference type="AlphaFoldDB" id="A0A8B7PCG2"/>
<name>A0A8B7PCG2_HYAAZ</name>
<feature type="non-terminal residue" evidence="4">
    <location>
        <position position="1"/>
    </location>
</feature>
<keyword evidence="3" id="KW-1185">Reference proteome</keyword>
<accession>A0A8B7PCG2</accession>
<gene>
    <name evidence="4" type="primary">LOC108679282</name>
</gene>
<reference evidence="4" key="1">
    <citation type="submission" date="2025-08" db="UniProtKB">
        <authorList>
            <consortium name="RefSeq"/>
        </authorList>
    </citation>
    <scope>IDENTIFICATION</scope>
    <source>
        <tissue evidence="4">Whole organism</tissue>
    </source>
</reference>